<gene>
    <name evidence="4" type="ORF">DFR60_1422</name>
</gene>
<keyword evidence="1" id="KW-0175">Coiled coil</keyword>
<evidence type="ECO:0000256" key="2">
    <source>
        <dbReference type="SAM" id="MobiDB-lite"/>
    </source>
</evidence>
<evidence type="ECO:0000256" key="1">
    <source>
        <dbReference type="SAM" id="Coils"/>
    </source>
</evidence>
<dbReference type="InterPro" id="IPR004291">
    <property type="entry name" value="Transposase_IS66_central"/>
</dbReference>
<comment type="caution">
    <text evidence="4">The sequence shown here is derived from an EMBL/GenBank/DDBJ whole genome shotgun (WGS) entry which is preliminary data.</text>
</comment>
<name>A0A2V3XT84_9FIRM</name>
<dbReference type="Proteomes" id="UP000248057">
    <property type="component" value="Unassembled WGS sequence"/>
</dbReference>
<keyword evidence="5" id="KW-1185">Reference proteome</keyword>
<organism evidence="4 5">
    <name type="scientific">Hungatella effluvii</name>
    <dbReference type="NCBI Taxonomy" id="1096246"/>
    <lineage>
        <taxon>Bacteria</taxon>
        <taxon>Bacillati</taxon>
        <taxon>Bacillota</taxon>
        <taxon>Clostridia</taxon>
        <taxon>Lachnospirales</taxon>
        <taxon>Lachnospiraceae</taxon>
        <taxon>Hungatella</taxon>
    </lineage>
</organism>
<evidence type="ECO:0000313" key="4">
    <source>
        <dbReference type="EMBL" id="PXX42203.1"/>
    </source>
</evidence>
<sequence length="557" mass="64262">MRISFELVTSLQYDLRAAQQQLASFKSGQKYVTMKKDHETDRLCLEKQIKSLQEELRRLRLEQLSARQQWFESTDDMQAEYEKKIRAFQAENARLYERSFKAEAQRDDAYDKITQMRRENYQLATELEEEKGKNQKLIAQINKDFQNSSLPSSAQTIRKKKIPNNREASGRKPGAQPGHPGHSRKKQTPNQTVLLQPSQEILDDPDFKKTRKTVTKQLVNVQVCLNVIEYKADVYRDIKTEELYHAEFPDGVVDDVNYGSSVRAFLFLLNNDCCVSIDKCRDFLKNLTDGKLDISKGMISKLSKEFSEKSEALRKSAVSEMFLSPVIHTDCTNARVNGQSAYVFICAAPDGPALYYAREAKGHAGVAGTPVEDYQGILIHDHEKTFYKYGSAHQECLAHVLRYLKGSIENEPERTWNKDMHSLLQEMVHYVNGVETGEERDSVKIHEYETRYDQVLKTASSEYEDIPCSDYYRDGFNLAARMNVYRDAHLLFLHDSRVPTTNNLAERLLRFIKRKQNQAMSFRSIKSLDFLCNSMSVLFLMRQEDGNLYDKVSAVFG</sequence>
<dbReference type="InterPro" id="IPR052344">
    <property type="entry name" value="Transposase-related"/>
</dbReference>
<dbReference type="GeneID" id="86065334"/>
<reference evidence="4 5" key="1">
    <citation type="submission" date="2018-05" db="EMBL/GenBank/DDBJ databases">
        <title>Genomic Encyclopedia of Type Strains, Phase IV (KMG-IV): sequencing the most valuable type-strain genomes for metagenomic binning, comparative biology and taxonomic classification.</title>
        <authorList>
            <person name="Goeker M."/>
        </authorList>
    </citation>
    <scope>NUCLEOTIDE SEQUENCE [LARGE SCALE GENOMIC DNA]</scope>
    <source>
        <strain evidence="4 5">DSM 24995</strain>
    </source>
</reference>
<evidence type="ECO:0000313" key="5">
    <source>
        <dbReference type="Proteomes" id="UP000248057"/>
    </source>
</evidence>
<feature type="compositionally biased region" description="Polar residues" evidence="2">
    <location>
        <begin position="188"/>
        <end position="199"/>
    </location>
</feature>
<accession>A0A2V3XT84</accession>
<evidence type="ECO:0000259" key="3">
    <source>
        <dbReference type="Pfam" id="PF03050"/>
    </source>
</evidence>
<dbReference type="RefSeq" id="WP_243005224.1">
    <property type="nucleotide sequence ID" value="NZ_QJKD01000042.1"/>
</dbReference>
<dbReference type="PANTHER" id="PTHR33678">
    <property type="entry name" value="BLL1576 PROTEIN"/>
    <property type="match status" value="1"/>
</dbReference>
<proteinExistence type="predicted"/>
<dbReference type="Pfam" id="PF03050">
    <property type="entry name" value="DDE_Tnp_IS66"/>
    <property type="match status" value="1"/>
</dbReference>
<dbReference type="EMBL" id="QJKD01000042">
    <property type="protein sequence ID" value="PXX42203.1"/>
    <property type="molecule type" value="Genomic_DNA"/>
</dbReference>
<dbReference type="PANTHER" id="PTHR33678:SF2">
    <property type="match status" value="1"/>
</dbReference>
<feature type="region of interest" description="Disordered" evidence="2">
    <location>
        <begin position="148"/>
        <end position="200"/>
    </location>
</feature>
<dbReference type="AlphaFoldDB" id="A0A2V3XT84"/>
<feature type="domain" description="Transposase IS66 central" evidence="3">
    <location>
        <begin position="279"/>
        <end position="525"/>
    </location>
</feature>
<protein>
    <submittedName>
        <fullName evidence="4">Transposase IS66 family protein</fullName>
    </submittedName>
</protein>
<feature type="coiled-coil region" evidence="1">
    <location>
        <begin position="35"/>
        <end position="98"/>
    </location>
</feature>